<keyword evidence="2" id="KW-0472">Membrane</keyword>
<feature type="transmembrane region" description="Helical" evidence="2">
    <location>
        <begin position="40"/>
        <end position="58"/>
    </location>
</feature>
<evidence type="ECO:0000256" key="1">
    <source>
        <dbReference type="SAM" id="MobiDB-lite"/>
    </source>
</evidence>
<feature type="region of interest" description="Disordered" evidence="1">
    <location>
        <begin position="1"/>
        <end position="26"/>
    </location>
</feature>
<keyword evidence="4" id="KW-1185">Reference proteome</keyword>
<sequence length="59" mass="6456">MTDPLVPPNETPAAEGSTAEAHQERADGDIWEHPRIRLRLIVFGCLLIAGFFVGRITGL</sequence>
<dbReference type="RefSeq" id="WP_329272132.1">
    <property type="nucleotide sequence ID" value="NZ_CP109011.1"/>
</dbReference>
<protein>
    <submittedName>
        <fullName evidence="3">DUF6480 family protein</fullName>
    </submittedName>
</protein>
<gene>
    <name evidence="3" type="ORF">OG929_43435</name>
</gene>
<reference evidence="3" key="1">
    <citation type="submission" date="2022-10" db="EMBL/GenBank/DDBJ databases">
        <title>The complete genomes of actinobacterial strains from the NBC collection.</title>
        <authorList>
            <person name="Joergensen T.S."/>
            <person name="Alvarez Arevalo M."/>
            <person name="Sterndorff E.B."/>
            <person name="Faurdal D."/>
            <person name="Vuksanovic O."/>
            <person name="Mourched A.-S."/>
            <person name="Charusanti P."/>
            <person name="Shaw S."/>
            <person name="Blin K."/>
            <person name="Weber T."/>
        </authorList>
    </citation>
    <scope>NUCLEOTIDE SEQUENCE</scope>
    <source>
        <strain evidence="3">NBC_00686</strain>
    </source>
</reference>
<dbReference type="Proteomes" id="UP001432168">
    <property type="component" value="Chromosome"/>
</dbReference>
<proteinExistence type="predicted"/>
<keyword evidence="2" id="KW-1133">Transmembrane helix</keyword>
<evidence type="ECO:0000313" key="4">
    <source>
        <dbReference type="Proteomes" id="UP001432168"/>
    </source>
</evidence>
<evidence type="ECO:0000313" key="3">
    <source>
        <dbReference type="EMBL" id="WUT48732.1"/>
    </source>
</evidence>
<evidence type="ECO:0000256" key="2">
    <source>
        <dbReference type="SAM" id="Phobius"/>
    </source>
</evidence>
<name>A0ABZ1X9S5_9ACTN</name>
<feature type="compositionally biased region" description="Pro residues" evidence="1">
    <location>
        <begin position="1"/>
        <end position="10"/>
    </location>
</feature>
<keyword evidence="2" id="KW-0812">Transmembrane</keyword>
<dbReference type="EMBL" id="CP109011">
    <property type="protein sequence ID" value="WUT48732.1"/>
    <property type="molecule type" value="Genomic_DNA"/>
</dbReference>
<organism evidence="3 4">
    <name type="scientific">Streptomyces pseudovenezuelae</name>
    <dbReference type="NCBI Taxonomy" id="67350"/>
    <lineage>
        <taxon>Bacteria</taxon>
        <taxon>Bacillati</taxon>
        <taxon>Actinomycetota</taxon>
        <taxon>Actinomycetes</taxon>
        <taxon>Kitasatosporales</taxon>
        <taxon>Streptomycetaceae</taxon>
        <taxon>Streptomyces</taxon>
        <taxon>Streptomyces aurantiacus group</taxon>
    </lineage>
</organism>
<accession>A0ABZ1X9S5</accession>